<dbReference type="Proteomes" id="UP000270034">
    <property type="component" value="Chromosome"/>
</dbReference>
<dbReference type="AlphaFoldDB" id="A0A2Z5ZFT9"/>
<accession>A0A2Z5ZFT9</accession>
<sequence length="75" mass="8319">MRQTAPQNTQRSSQPTAHAEHGSPQITLTFFFYRPVLAPCFVITSAHIAPLRPLIIKPNTLGHTAFYNGAPLKTF</sequence>
<gene>
    <name evidence="2" type="ORF">AcetOrient_orf01633</name>
</gene>
<feature type="region of interest" description="Disordered" evidence="1">
    <location>
        <begin position="1"/>
        <end position="21"/>
    </location>
</feature>
<evidence type="ECO:0000313" key="3">
    <source>
        <dbReference type="Proteomes" id="UP000270034"/>
    </source>
</evidence>
<dbReference type="KEGG" id="aot:AcetOri_orf01633"/>
<evidence type="ECO:0000313" key="2">
    <source>
        <dbReference type="EMBL" id="BBC79440.1"/>
    </source>
</evidence>
<dbReference type="EMBL" id="AP018515">
    <property type="protein sequence ID" value="BBC79440.1"/>
    <property type="molecule type" value="Genomic_DNA"/>
</dbReference>
<protein>
    <submittedName>
        <fullName evidence="2">Chemotaxis protein CheB</fullName>
    </submittedName>
</protein>
<proteinExistence type="predicted"/>
<organism evidence="2 3">
    <name type="scientific">Acetobacter orientalis</name>
    <dbReference type="NCBI Taxonomy" id="146474"/>
    <lineage>
        <taxon>Bacteria</taxon>
        <taxon>Pseudomonadati</taxon>
        <taxon>Pseudomonadota</taxon>
        <taxon>Alphaproteobacteria</taxon>
        <taxon>Acetobacterales</taxon>
        <taxon>Acetobacteraceae</taxon>
        <taxon>Acetobacter</taxon>
    </lineage>
</organism>
<evidence type="ECO:0000256" key="1">
    <source>
        <dbReference type="SAM" id="MobiDB-lite"/>
    </source>
</evidence>
<name>A0A2Z5ZFT9_9PROT</name>
<feature type="compositionally biased region" description="Polar residues" evidence="1">
    <location>
        <begin position="1"/>
        <end position="16"/>
    </location>
</feature>
<reference evidence="2 3" key="1">
    <citation type="submission" date="2018-02" db="EMBL/GenBank/DDBJ databases">
        <title>Acetobacter orientalis genome.</title>
        <authorList>
            <person name="Nakashima N."/>
            <person name="Tamura T."/>
        </authorList>
    </citation>
    <scope>NUCLEOTIDE SEQUENCE [LARGE SCALE GENOMIC DNA]</scope>
    <source>
        <strain evidence="2 3">FAN1</strain>
    </source>
</reference>